<dbReference type="InterPro" id="IPR033138">
    <property type="entry name" value="Cu_oxidase_CS"/>
</dbReference>
<feature type="chain" id="PRO_5040467449" evidence="5">
    <location>
        <begin position="25"/>
        <end position="616"/>
    </location>
</feature>
<dbReference type="InterPro" id="IPR008972">
    <property type="entry name" value="Cupredoxin"/>
</dbReference>
<organism evidence="9 10">
    <name type="scientific">Tothia fuscella</name>
    <dbReference type="NCBI Taxonomy" id="1048955"/>
    <lineage>
        <taxon>Eukaryota</taxon>
        <taxon>Fungi</taxon>
        <taxon>Dikarya</taxon>
        <taxon>Ascomycota</taxon>
        <taxon>Pezizomycotina</taxon>
        <taxon>Dothideomycetes</taxon>
        <taxon>Pleosporomycetidae</taxon>
        <taxon>Venturiales</taxon>
        <taxon>Cylindrosympodiaceae</taxon>
        <taxon>Tothia</taxon>
    </lineage>
</organism>
<dbReference type="InterPro" id="IPR045087">
    <property type="entry name" value="Cu-oxidase_fam"/>
</dbReference>
<comment type="similarity">
    <text evidence="1">Belongs to the multicopper oxidase family.</text>
</comment>
<proteinExistence type="inferred from homology"/>
<dbReference type="PANTHER" id="PTHR11709:SF394">
    <property type="entry name" value="FI03373P-RELATED"/>
    <property type="match status" value="1"/>
</dbReference>
<dbReference type="GO" id="GO:0016491">
    <property type="term" value="F:oxidoreductase activity"/>
    <property type="evidence" value="ECO:0007669"/>
    <property type="project" value="UniProtKB-KW"/>
</dbReference>
<dbReference type="Pfam" id="PF00394">
    <property type="entry name" value="Cu-oxidase"/>
    <property type="match status" value="1"/>
</dbReference>
<dbReference type="OrthoDB" id="2121828at2759"/>
<sequence length="616" mass="68753">MKFSSSLTSLALTLTTQLINPTAASYHVHDGSWTPNYILRATAKNISVNCESRYSVVLNGTSPGPTLHLQEGQTTWIRVYNDIDNENLTVHWHGLSQRTAPFSDGTPQVSQWPIPPDNFFDYEVHPDIGDAGTYFYHSHVGFQSISAQGALIVEDCGKPAYTYDDEITLLLADYYNTTDAQISKKLLGSPFVWSGETTALLMNGQTGTAGLGNAADSSCAPLVIKVDPDTDYRIRFIGGTAISLVTLGIEDHNLTIVEADGADTKPFTTDHLQIAPGQRFSLSFRSMRSSQLASADKTSFWIRYENRERPANVSGYALLSYNVPNGGDLPQSLPDTSPMKLPAKVYDWLEYSLQPHESIQEVFPDKATRTVTIQMNQLGSYVNKTFTTTLEWEQNGLVWQENEISRPYLVDIYEKGQSAVPDYDAALANRGWDPANKVFPAKVSEVLDIVWQSNNLPTGGFDIHPMHAHGGHYWDLGSGNGTYDATENEERLKGYTPVKRDTTMLYRYASSGVLNTTAGWRAWRIKVDDTGLWMMHCHILQHMIMGMNTVWSFGDANEIAAKWPLPYVTGYLQYGGSAYGNETYDPLVNHYFADVKPDKKTCRPYGGYDHNKRYVN</sequence>
<dbReference type="Proteomes" id="UP000800235">
    <property type="component" value="Unassembled WGS sequence"/>
</dbReference>
<name>A0A9P4P3E2_9PEZI</name>
<comment type="caution">
    <text evidence="9">The sequence shown here is derived from an EMBL/GenBank/DDBJ whole genome shotgun (WGS) entry which is preliminary data.</text>
</comment>
<evidence type="ECO:0000256" key="4">
    <source>
        <dbReference type="ARBA" id="ARBA00023008"/>
    </source>
</evidence>
<dbReference type="PANTHER" id="PTHR11709">
    <property type="entry name" value="MULTI-COPPER OXIDASE"/>
    <property type="match status" value="1"/>
</dbReference>
<accession>A0A9P4P3E2</accession>
<dbReference type="AlphaFoldDB" id="A0A9P4P3E2"/>
<evidence type="ECO:0000259" key="6">
    <source>
        <dbReference type="Pfam" id="PF00394"/>
    </source>
</evidence>
<gene>
    <name evidence="9" type="ORF">EJ08DRAFT_578562</name>
</gene>
<keyword evidence="2" id="KW-0479">Metal-binding</keyword>
<keyword evidence="5" id="KW-0732">Signal</keyword>
<reference evidence="9" key="1">
    <citation type="journal article" date="2020" name="Stud. Mycol.">
        <title>101 Dothideomycetes genomes: a test case for predicting lifestyles and emergence of pathogens.</title>
        <authorList>
            <person name="Haridas S."/>
            <person name="Albert R."/>
            <person name="Binder M."/>
            <person name="Bloem J."/>
            <person name="Labutti K."/>
            <person name="Salamov A."/>
            <person name="Andreopoulos B."/>
            <person name="Baker S."/>
            <person name="Barry K."/>
            <person name="Bills G."/>
            <person name="Bluhm B."/>
            <person name="Cannon C."/>
            <person name="Castanera R."/>
            <person name="Culley D."/>
            <person name="Daum C."/>
            <person name="Ezra D."/>
            <person name="Gonzalez J."/>
            <person name="Henrissat B."/>
            <person name="Kuo A."/>
            <person name="Liang C."/>
            <person name="Lipzen A."/>
            <person name="Lutzoni F."/>
            <person name="Magnuson J."/>
            <person name="Mondo S."/>
            <person name="Nolan M."/>
            <person name="Ohm R."/>
            <person name="Pangilinan J."/>
            <person name="Park H.-J."/>
            <person name="Ramirez L."/>
            <person name="Alfaro M."/>
            <person name="Sun H."/>
            <person name="Tritt A."/>
            <person name="Yoshinaga Y."/>
            <person name="Zwiers L.-H."/>
            <person name="Turgeon B."/>
            <person name="Goodwin S."/>
            <person name="Spatafora J."/>
            <person name="Crous P."/>
            <person name="Grigoriev I."/>
        </authorList>
    </citation>
    <scope>NUCLEOTIDE SEQUENCE</scope>
    <source>
        <strain evidence="9">CBS 130266</strain>
    </source>
</reference>
<keyword evidence="10" id="KW-1185">Reference proteome</keyword>
<evidence type="ECO:0000256" key="5">
    <source>
        <dbReference type="SAM" id="SignalP"/>
    </source>
</evidence>
<dbReference type="NCBIfam" id="TIGR03390">
    <property type="entry name" value="ascorbOXfungal"/>
    <property type="match status" value="1"/>
</dbReference>
<dbReference type="InterPro" id="IPR001117">
    <property type="entry name" value="Cu-oxidase_2nd"/>
</dbReference>
<dbReference type="InterPro" id="IPR035666">
    <property type="entry name" value="MCO_CuRO_3"/>
</dbReference>
<dbReference type="PROSITE" id="PS00079">
    <property type="entry name" value="MULTICOPPER_OXIDASE1"/>
    <property type="match status" value="1"/>
</dbReference>
<evidence type="ECO:0000259" key="7">
    <source>
        <dbReference type="Pfam" id="PF07731"/>
    </source>
</evidence>
<dbReference type="InterPro" id="IPR011706">
    <property type="entry name" value="Cu-oxidase_C"/>
</dbReference>
<dbReference type="Gene3D" id="2.60.40.420">
    <property type="entry name" value="Cupredoxins - blue copper proteins"/>
    <property type="match status" value="3"/>
</dbReference>
<keyword evidence="3" id="KW-0560">Oxidoreductase</keyword>
<protein>
    <submittedName>
        <fullName evidence="9">L-ascorbate oxidase</fullName>
    </submittedName>
</protein>
<keyword evidence="4" id="KW-0186">Copper</keyword>
<dbReference type="EMBL" id="MU007010">
    <property type="protein sequence ID" value="KAF2436605.1"/>
    <property type="molecule type" value="Genomic_DNA"/>
</dbReference>
<evidence type="ECO:0000256" key="2">
    <source>
        <dbReference type="ARBA" id="ARBA00022723"/>
    </source>
</evidence>
<evidence type="ECO:0000313" key="10">
    <source>
        <dbReference type="Proteomes" id="UP000800235"/>
    </source>
</evidence>
<feature type="domain" description="Plastocyanin-like" evidence="8">
    <location>
        <begin position="42"/>
        <end position="155"/>
    </location>
</feature>
<evidence type="ECO:0000256" key="3">
    <source>
        <dbReference type="ARBA" id="ARBA00023002"/>
    </source>
</evidence>
<dbReference type="SUPFAM" id="SSF49503">
    <property type="entry name" value="Cupredoxins"/>
    <property type="match status" value="3"/>
</dbReference>
<dbReference type="PROSITE" id="PS00080">
    <property type="entry name" value="MULTICOPPER_OXIDASE2"/>
    <property type="match status" value="1"/>
</dbReference>
<feature type="domain" description="Plastocyanin-like" evidence="7">
    <location>
        <begin position="426"/>
        <end position="550"/>
    </location>
</feature>
<feature type="domain" description="Plastocyanin-like" evidence="6">
    <location>
        <begin position="166"/>
        <end position="322"/>
    </location>
</feature>
<dbReference type="InterPro" id="IPR002355">
    <property type="entry name" value="Cu_oxidase_Cu_BS"/>
</dbReference>
<dbReference type="InterPro" id="IPR017762">
    <property type="entry name" value="Multicopper_oxidase_fun"/>
</dbReference>
<dbReference type="Pfam" id="PF07732">
    <property type="entry name" value="Cu-oxidase_3"/>
    <property type="match status" value="1"/>
</dbReference>
<dbReference type="GO" id="GO:0005507">
    <property type="term" value="F:copper ion binding"/>
    <property type="evidence" value="ECO:0007669"/>
    <property type="project" value="InterPro"/>
</dbReference>
<feature type="signal peptide" evidence="5">
    <location>
        <begin position="1"/>
        <end position="24"/>
    </location>
</feature>
<dbReference type="CDD" id="cd13895">
    <property type="entry name" value="CuRO_3_AAO_like_2"/>
    <property type="match status" value="1"/>
</dbReference>
<dbReference type="CDD" id="cd13873">
    <property type="entry name" value="CuRO_2_AAO_like_2"/>
    <property type="match status" value="1"/>
</dbReference>
<evidence type="ECO:0000259" key="8">
    <source>
        <dbReference type="Pfam" id="PF07732"/>
    </source>
</evidence>
<dbReference type="InterPro" id="IPR011707">
    <property type="entry name" value="Cu-oxidase-like_N"/>
</dbReference>
<evidence type="ECO:0000256" key="1">
    <source>
        <dbReference type="ARBA" id="ARBA00010609"/>
    </source>
</evidence>
<evidence type="ECO:0000313" key="9">
    <source>
        <dbReference type="EMBL" id="KAF2436605.1"/>
    </source>
</evidence>
<dbReference type="Pfam" id="PF07731">
    <property type="entry name" value="Cu-oxidase_2"/>
    <property type="match status" value="1"/>
</dbReference>